<evidence type="ECO:0000313" key="3">
    <source>
        <dbReference type="EMBL" id="GGG53951.1"/>
    </source>
</evidence>
<organism evidence="3 4">
    <name type="scientific">Pseudohongiella nitratireducens</name>
    <dbReference type="NCBI Taxonomy" id="1768907"/>
    <lineage>
        <taxon>Bacteria</taxon>
        <taxon>Pseudomonadati</taxon>
        <taxon>Pseudomonadota</taxon>
        <taxon>Gammaproteobacteria</taxon>
        <taxon>Pseudomonadales</taxon>
        <taxon>Pseudohongiellaceae</taxon>
        <taxon>Pseudohongiella</taxon>
    </lineage>
</organism>
<dbReference type="Proteomes" id="UP000627715">
    <property type="component" value="Unassembled WGS sequence"/>
</dbReference>
<protein>
    <recommendedName>
        <fullName evidence="5">MORN repeat protein</fullName>
    </recommendedName>
</protein>
<dbReference type="PANTHER" id="PTHR23084:SF263">
    <property type="entry name" value="MORN REPEAT-CONTAINING PROTEIN 1"/>
    <property type="match status" value="1"/>
</dbReference>
<dbReference type="EMBL" id="BMIY01000003">
    <property type="protein sequence ID" value="GGG53951.1"/>
    <property type="molecule type" value="Genomic_DNA"/>
</dbReference>
<proteinExistence type="predicted"/>
<name>A0A917GPX8_9GAMM</name>
<keyword evidence="1" id="KW-0677">Repeat</keyword>
<dbReference type="OrthoDB" id="2065331at2"/>
<feature type="chain" id="PRO_5037596101" description="MORN repeat protein" evidence="2">
    <location>
        <begin position="29"/>
        <end position="207"/>
    </location>
</feature>
<keyword evidence="2" id="KW-0732">Signal</keyword>
<reference evidence="3" key="1">
    <citation type="journal article" date="2014" name="Int. J. Syst. Evol. Microbiol.">
        <title>Complete genome sequence of Corynebacterium casei LMG S-19264T (=DSM 44701T), isolated from a smear-ripened cheese.</title>
        <authorList>
            <consortium name="US DOE Joint Genome Institute (JGI-PGF)"/>
            <person name="Walter F."/>
            <person name="Albersmeier A."/>
            <person name="Kalinowski J."/>
            <person name="Ruckert C."/>
        </authorList>
    </citation>
    <scope>NUCLEOTIDE SEQUENCE</scope>
    <source>
        <strain evidence="3">CGMCC 1.15425</strain>
    </source>
</reference>
<dbReference type="PANTHER" id="PTHR23084">
    <property type="entry name" value="PHOSPHATIDYLINOSITOL-4-PHOSPHATE 5-KINASE RELATED"/>
    <property type="match status" value="1"/>
</dbReference>
<evidence type="ECO:0000256" key="1">
    <source>
        <dbReference type="ARBA" id="ARBA00022737"/>
    </source>
</evidence>
<dbReference type="SUPFAM" id="SSF82185">
    <property type="entry name" value="Histone H3 K4-specific methyltransferase SET7/9 N-terminal domain"/>
    <property type="match status" value="2"/>
</dbReference>
<dbReference type="Gene3D" id="2.20.110.10">
    <property type="entry name" value="Histone H3 K4-specific methyltransferase SET7/9 N-terminal domain"/>
    <property type="match status" value="2"/>
</dbReference>
<evidence type="ECO:0000313" key="4">
    <source>
        <dbReference type="Proteomes" id="UP000627715"/>
    </source>
</evidence>
<keyword evidence="4" id="KW-1185">Reference proteome</keyword>
<reference evidence="3" key="2">
    <citation type="submission" date="2020-09" db="EMBL/GenBank/DDBJ databases">
        <authorList>
            <person name="Sun Q."/>
            <person name="Zhou Y."/>
        </authorList>
    </citation>
    <scope>NUCLEOTIDE SEQUENCE</scope>
    <source>
        <strain evidence="3">CGMCC 1.15425</strain>
    </source>
</reference>
<accession>A0A917GPX8</accession>
<dbReference type="InterPro" id="IPR003409">
    <property type="entry name" value="MORN"/>
</dbReference>
<evidence type="ECO:0008006" key="5">
    <source>
        <dbReference type="Google" id="ProtNLM"/>
    </source>
</evidence>
<comment type="caution">
    <text evidence="3">The sequence shown here is derived from an EMBL/GenBank/DDBJ whole genome shotgun (WGS) entry which is preliminary data.</text>
</comment>
<gene>
    <name evidence="3" type="ORF">GCM10011403_08900</name>
</gene>
<dbReference type="SMART" id="SM00698">
    <property type="entry name" value="MORN"/>
    <property type="match status" value="5"/>
</dbReference>
<dbReference type="Pfam" id="PF02493">
    <property type="entry name" value="MORN"/>
    <property type="match status" value="5"/>
</dbReference>
<evidence type="ECO:0000256" key="2">
    <source>
        <dbReference type="SAM" id="SignalP"/>
    </source>
</evidence>
<sequence>MYMLSIMMKQLIALVSLALLSTLSVAQMAPENEISRECVYGDCQNGFGTLEIRTEIGIDRYEGNFTDGIFDGYGKYEKMITRSDRAYYDGNWDMGIRQGRGTYWDGQSDLYIGQWQDDMRHGRGSYFFGLENWYPNKHSEHWLRENVENYSGEFVEDLYQGEGTYRWPNGQRFEGEFFANEKHGLGVFYYPTGTWREQLWEHGRLIR</sequence>
<feature type="signal peptide" evidence="2">
    <location>
        <begin position="1"/>
        <end position="28"/>
    </location>
</feature>
<dbReference type="AlphaFoldDB" id="A0A917GPX8"/>